<evidence type="ECO:0000256" key="1">
    <source>
        <dbReference type="ARBA" id="ARBA00001968"/>
    </source>
</evidence>
<dbReference type="InterPro" id="IPR027806">
    <property type="entry name" value="HARBI1_dom"/>
</dbReference>
<dbReference type="EMBL" id="KI675642">
    <property type="protein sequence ID" value="ETL28820.1"/>
    <property type="molecule type" value="Genomic_DNA"/>
</dbReference>
<dbReference type="GO" id="GO:0046872">
    <property type="term" value="F:metal ion binding"/>
    <property type="evidence" value="ECO:0007669"/>
    <property type="project" value="UniProtKB-KW"/>
</dbReference>
<gene>
    <name evidence="4" type="ORF">L916_17881</name>
</gene>
<reference evidence="4" key="1">
    <citation type="submission" date="2013-11" db="EMBL/GenBank/DDBJ databases">
        <title>The Genome Sequence of Phytophthora parasitica CJ05E6.</title>
        <authorList>
            <consortium name="The Broad Institute Genomics Platform"/>
            <person name="Russ C."/>
            <person name="Tyler B."/>
            <person name="Panabieres F."/>
            <person name="Shan W."/>
            <person name="Tripathy S."/>
            <person name="Grunwald N."/>
            <person name="Machado M."/>
            <person name="Johnson C.S."/>
            <person name="Arredondo F."/>
            <person name="Hong C."/>
            <person name="Coffey M."/>
            <person name="Young S.K."/>
            <person name="Zeng Q."/>
            <person name="Gargeya S."/>
            <person name="Fitzgerald M."/>
            <person name="Abouelleil A."/>
            <person name="Alvarado L."/>
            <person name="Chapman S.B."/>
            <person name="Gainer-Dewar J."/>
            <person name="Goldberg J."/>
            <person name="Griggs A."/>
            <person name="Gujja S."/>
            <person name="Hansen M."/>
            <person name="Howarth C."/>
            <person name="Imamovic A."/>
            <person name="Ireland A."/>
            <person name="Larimer J."/>
            <person name="McCowan C."/>
            <person name="Murphy C."/>
            <person name="Pearson M."/>
            <person name="Poon T.W."/>
            <person name="Priest M."/>
            <person name="Roberts A."/>
            <person name="Saif S."/>
            <person name="Shea T."/>
            <person name="Sykes S."/>
            <person name="Wortman J."/>
            <person name="Nusbaum C."/>
            <person name="Birren B."/>
        </authorList>
    </citation>
    <scope>NUCLEOTIDE SEQUENCE [LARGE SCALE GENOMIC DNA]</scope>
    <source>
        <strain evidence="4">CJ05E6</strain>
    </source>
</reference>
<feature type="domain" description="DDE Tnp4" evidence="3">
    <location>
        <begin position="29"/>
        <end position="80"/>
    </location>
</feature>
<name>W2I3W4_PHYNI</name>
<dbReference type="AlphaFoldDB" id="W2I3W4"/>
<organism evidence="4">
    <name type="scientific">Phytophthora nicotianae</name>
    <name type="common">Potato buckeye rot agent</name>
    <name type="synonym">Phytophthora parasitica</name>
    <dbReference type="NCBI Taxonomy" id="4792"/>
    <lineage>
        <taxon>Eukaryota</taxon>
        <taxon>Sar</taxon>
        <taxon>Stramenopiles</taxon>
        <taxon>Oomycota</taxon>
        <taxon>Peronosporomycetes</taxon>
        <taxon>Peronosporales</taxon>
        <taxon>Peronosporaceae</taxon>
        <taxon>Phytophthora</taxon>
    </lineage>
</organism>
<dbReference type="VEuPathDB" id="FungiDB:PPTG_19316"/>
<dbReference type="Proteomes" id="UP000053864">
    <property type="component" value="Unassembled WGS sequence"/>
</dbReference>
<proteinExistence type="predicted"/>
<evidence type="ECO:0000256" key="2">
    <source>
        <dbReference type="ARBA" id="ARBA00022723"/>
    </source>
</evidence>
<protein>
    <recommendedName>
        <fullName evidence="3">DDE Tnp4 domain-containing protein</fullName>
    </recommendedName>
</protein>
<dbReference type="Pfam" id="PF13359">
    <property type="entry name" value="DDE_Tnp_4"/>
    <property type="match status" value="1"/>
</dbReference>
<accession>W2I3W4</accession>
<sequence>MASTTRMAKRLTTVCQLLISVESFDSLEFFSGSNSDQSMWNQSEVLRPRARYLCPPGINWLADAGLKIWPFLMVPFDERRGK</sequence>
<evidence type="ECO:0000259" key="3">
    <source>
        <dbReference type="Pfam" id="PF13359"/>
    </source>
</evidence>
<keyword evidence="2" id="KW-0479">Metal-binding</keyword>
<comment type="cofactor">
    <cofactor evidence="1">
        <name>a divalent metal cation</name>
        <dbReference type="ChEBI" id="CHEBI:60240"/>
    </cofactor>
</comment>
<evidence type="ECO:0000313" key="4">
    <source>
        <dbReference type="EMBL" id="ETL28820.1"/>
    </source>
</evidence>
<feature type="non-terminal residue" evidence="4">
    <location>
        <position position="82"/>
    </location>
</feature>